<accession>D3AKD5</accession>
<reference evidence="1 2" key="1">
    <citation type="submission" date="2010-01" db="EMBL/GenBank/DDBJ databases">
        <authorList>
            <person name="Weinstock G."/>
            <person name="Sodergren E."/>
            <person name="Clifton S."/>
            <person name="Fulton L."/>
            <person name="Fulton B."/>
            <person name="Courtney L."/>
            <person name="Fronick C."/>
            <person name="Harrison M."/>
            <person name="Strong C."/>
            <person name="Farmer C."/>
            <person name="Delahaunty K."/>
            <person name="Markovic C."/>
            <person name="Hall O."/>
            <person name="Minx P."/>
            <person name="Tomlinson C."/>
            <person name="Mitreva M."/>
            <person name="Nelson J."/>
            <person name="Hou S."/>
            <person name="Wollam A."/>
            <person name="Pepin K.H."/>
            <person name="Johnson M."/>
            <person name="Bhonagiri V."/>
            <person name="Nash W.E."/>
            <person name="Warren W."/>
            <person name="Chinwalla A."/>
            <person name="Mardis E.R."/>
            <person name="Wilson R.K."/>
        </authorList>
    </citation>
    <scope>NUCLEOTIDE SEQUENCE [LARGE SCALE GENOMIC DNA]</scope>
    <source>
        <strain evidence="1 2">DSM 13479</strain>
    </source>
</reference>
<evidence type="ECO:0008006" key="3">
    <source>
        <dbReference type="Google" id="ProtNLM"/>
    </source>
</evidence>
<dbReference type="GeneID" id="93148479"/>
<dbReference type="HOGENOM" id="CLU_1832428_0_0_9"/>
<organism evidence="1 2">
    <name type="scientific">Hungatella hathewayi DSM 13479</name>
    <dbReference type="NCBI Taxonomy" id="566550"/>
    <lineage>
        <taxon>Bacteria</taxon>
        <taxon>Bacillati</taxon>
        <taxon>Bacillota</taxon>
        <taxon>Clostridia</taxon>
        <taxon>Lachnospirales</taxon>
        <taxon>Lachnospiraceae</taxon>
        <taxon>Hungatella</taxon>
    </lineage>
</organism>
<comment type="caution">
    <text evidence="1">The sequence shown here is derived from an EMBL/GenBank/DDBJ whole genome shotgun (WGS) entry which is preliminary data.</text>
</comment>
<dbReference type="Gene3D" id="2.60.120.10">
    <property type="entry name" value="Jelly Rolls"/>
    <property type="match status" value="1"/>
</dbReference>
<dbReference type="Proteomes" id="UP000004968">
    <property type="component" value="Unassembled WGS sequence"/>
</dbReference>
<proteinExistence type="predicted"/>
<evidence type="ECO:0000313" key="2">
    <source>
        <dbReference type="Proteomes" id="UP000004968"/>
    </source>
</evidence>
<name>D3AKD5_9FIRM</name>
<protein>
    <recommendedName>
        <fullName evidence="3">Cupin domain protein</fullName>
    </recommendedName>
</protein>
<dbReference type="RefSeq" id="WP_006774525.1">
    <property type="nucleotide sequence ID" value="NZ_GG667689.1"/>
</dbReference>
<dbReference type="EMBL" id="ACIO01000346">
    <property type="protein sequence ID" value="EFC97720.1"/>
    <property type="molecule type" value="Genomic_DNA"/>
</dbReference>
<sequence length="140" mass="15477">MKKTQTIDRTMTPKSGSVQPGMITELMTSADTCATERLLGTYCTLLPAGESQMRRHLNAECAWYLVKGRIREIIIEADGSRIEEECKAGDAGYINPGDAHQEINLSIEENAEMIMCFANPENKKCNCFDDLGTEAAVKPE</sequence>
<dbReference type="InterPro" id="IPR014710">
    <property type="entry name" value="RmlC-like_jellyroll"/>
</dbReference>
<evidence type="ECO:0000313" key="1">
    <source>
        <dbReference type="EMBL" id="EFC97720.1"/>
    </source>
</evidence>
<dbReference type="SUPFAM" id="SSF51182">
    <property type="entry name" value="RmlC-like cupins"/>
    <property type="match status" value="1"/>
</dbReference>
<gene>
    <name evidence="1" type="ORF">CLOSTHATH_04078</name>
</gene>
<dbReference type="InterPro" id="IPR011051">
    <property type="entry name" value="RmlC_Cupin_sf"/>
</dbReference>
<dbReference type="AlphaFoldDB" id="D3AKD5"/>